<proteinExistence type="predicted"/>
<feature type="region of interest" description="Disordered" evidence="1">
    <location>
        <begin position="120"/>
        <end position="152"/>
    </location>
</feature>
<name>A0A9D5HID9_9LILI</name>
<protein>
    <submittedName>
        <fullName evidence="2">Uncharacterized protein</fullName>
    </submittedName>
</protein>
<reference evidence="2" key="1">
    <citation type="submission" date="2021-03" db="EMBL/GenBank/DDBJ databases">
        <authorList>
            <person name="Li Z."/>
            <person name="Yang C."/>
        </authorList>
    </citation>
    <scope>NUCLEOTIDE SEQUENCE</scope>
    <source>
        <strain evidence="2">Dzin_1.0</strain>
        <tissue evidence="2">Leaf</tissue>
    </source>
</reference>
<evidence type="ECO:0000313" key="3">
    <source>
        <dbReference type="Proteomes" id="UP001085076"/>
    </source>
</evidence>
<accession>A0A9D5HID9</accession>
<gene>
    <name evidence="2" type="ORF">J5N97_013160</name>
</gene>
<evidence type="ECO:0000313" key="2">
    <source>
        <dbReference type="EMBL" id="KAJ0977686.1"/>
    </source>
</evidence>
<comment type="caution">
    <text evidence="2">The sequence shown here is derived from an EMBL/GenBank/DDBJ whole genome shotgun (WGS) entry which is preliminary data.</text>
</comment>
<reference evidence="2" key="2">
    <citation type="journal article" date="2022" name="Hortic Res">
        <title>The genome of Dioscorea zingiberensis sheds light on the biosynthesis, origin and evolution of the medicinally important diosgenin saponins.</title>
        <authorList>
            <person name="Li Y."/>
            <person name="Tan C."/>
            <person name="Li Z."/>
            <person name="Guo J."/>
            <person name="Li S."/>
            <person name="Chen X."/>
            <person name="Wang C."/>
            <person name="Dai X."/>
            <person name="Yang H."/>
            <person name="Song W."/>
            <person name="Hou L."/>
            <person name="Xu J."/>
            <person name="Tong Z."/>
            <person name="Xu A."/>
            <person name="Yuan X."/>
            <person name="Wang W."/>
            <person name="Yang Q."/>
            <person name="Chen L."/>
            <person name="Sun Z."/>
            <person name="Wang K."/>
            <person name="Pan B."/>
            <person name="Chen J."/>
            <person name="Bao Y."/>
            <person name="Liu F."/>
            <person name="Qi X."/>
            <person name="Gang D.R."/>
            <person name="Wen J."/>
            <person name="Li J."/>
        </authorList>
    </citation>
    <scope>NUCLEOTIDE SEQUENCE</scope>
    <source>
        <strain evidence="2">Dzin_1.0</strain>
    </source>
</reference>
<sequence>MAGCRSLAEGGVRCSPTAAGEGKKGGRTPLFTDSRGAASSEPHRARRRKGRGRSDRRGRSRGRGGAAVNSPDRGLASAVAREREGGVGSHAWRRAGRVAGGQGGAWLGAAWLRGSGQRRWAAKDRGRRPGCWEEQAKRAGVGQMSRPRGHAGEPIGEALARAAGQGAGRGGAGAQAGLARLRAGAARRW</sequence>
<dbReference type="AlphaFoldDB" id="A0A9D5HID9"/>
<feature type="region of interest" description="Disordered" evidence="1">
    <location>
        <begin position="1"/>
        <end position="94"/>
    </location>
</feature>
<keyword evidence="3" id="KW-1185">Reference proteome</keyword>
<organism evidence="2 3">
    <name type="scientific">Dioscorea zingiberensis</name>
    <dbReference type="NCBI Taxonomy" id="325984"/>
    <lineage>
        <taxon>Eukaryota</taxon>
        <taxon>Viridiplantae</taxon>
        <taxon>Streptophyta</taxon>
        <taxon>Embryophyta</taxon>
        <taxon>Tracheophyta</taxon>
        <taxon>Spermatophyta</taxon>
        <taxon>Magnoliopsida</taxon>
        <taxon>Liliopsida</taxon>
        <taxon>Dioscoreales</taxon>
        <taxon>Dioscoreaceae</taxon>
        <taxon>Dioscorea</taxon>
    </lineage>
</organism>
<evidence type="ECO:0000256" key="1">
    <source>
        <dbReference type="SAM" id="MobiDB-lite"/>
    </source>
</evidence>
<dbReference type="Proteomes" id="UP001085076">
    <property type="component" value="Miscellaneous, Linkage group lg03"/>
</dbReference>
<dbReference type="EMBL" id="JAGGNH010000003">
    <property type="protein sequence ID" value="KAJ0977686.1"/>
    <property type="molecule type" value="Genomic_DNA"/>
</dbReference>